<sequence>MTREKEAYERFISLFTDRFNQAFHTDYATNIFEDFENSYSYSVISNTDVYNYRVYLTIGLILLFLLLSSFFLLMNKEISLLLNNDFSLHQVLWCLLGKKKIIITFIIAGIIGGFIFMYYKEQFLYLFQMYVFLFSGIYGISLISLLLVEKIASLREAFNYIQYILFTFGLLFSLLLTVANVELATIVFSSSQLAVSHEPPKEIAGEDYHVFYPVTIGKNHVDFIYSNRFASAADQELYETLNKNGSILVNVSDYLNEENEQFGRGIKINLNYLKKFPLIDVSGRLIQITEKETHPVILIPERYRHTDLKNDLAQITEYYQEISEKEPKFLFIKNNQPIYTFIPSIPWIEHYPVVEILTLKNSTYLERNILSGEIYPPLKIKIGSLSKERLFELIEESQLRDNLQLSFPYTQTEEIAVKVLSRSFHYLIQIFLLTFFSFFLLSYVMLCIYFVYNCRKIAIFRSSGYSLFETYKDFFMMNLIKWGTTSVIFLFLIEREPKYLFNIFFFSFIDFILSVVFILSTEKKSQLLLMNGG</sequence>
<keyword evidence="1" id="KW-0812">Transmembrane</keyword>
<protein>
    <submittedName>
        <fullName evidence="2">DUF1430 domain-containing protein</fullName>
    </submittedName>
</protein>
<evidence type="ECO:0000256" key="1">
    <source>
        <dbReference type="SAM" id="Phobius"/>
    </source>
</evidence>
<reference evidence="2" key="1">
    <citation type="submission" date="2019-10" db="EMBL/GenBank/DDBJ databases">
        <title>Identification of the same linezolid-resistant Tn6246::fexB-poxtA-carrying Enterococcus faecium strain colonizing a hospitalized patient and bovines in different continents.</title>
        <authorList>
            <person name="Tedim A.P."/>
            <person name="Freitas A.R."/>
            <person name="Novais C."/>
            <person name="Duarte B."/>
            <person name="Elghaieb H."/>
            <person name="Abbassi M.S."/>
            <person name="Peixe L."/>
        </authorList>
    </citation>
    <scope>NUCLEOTIDE SEQUENCE</scope>
    <source>
        <strain evidence="2">2FEZ</strain>
    </source>
</reference>
<keyword evidence="1" id="KW-1133">Transmembrane helix</keyword>
<feature type="transmembrane region" description="Helical" evidence="1">
    <location>
        <begin position="101"/>
        <end position="119"/>
    </location>
</feature>
<accession>A0A6A8NKQ9</accession>
<comment type="caution">
    <text evidence="2">The sequence shown here is derived from an EMBL/GenBank/DDBJ whole genome shotgun (WGS) entry which is preliminary data.</text>
</comment>
<feature type="transmembrane region" description="Helical" evidence="1">
    <location>
        <begin position="426"/>
        <end position="452"/>
    </location>
</feature>
<name>A0A6A8NKQ9_ENTFC</name>
<feature type="transmembrane region" description="Helical" evidence="1">
    <location>
        <begin position="499"/>
        <end position="520"/>
    </location>
</feature>
<feature type="transmembrane region" description="Helical" evidence="1">
    <location>
        <begin position="52"/>
        <end position="73"/>
    </location>
</feature>
<dbReference type="EMBL" id="WLYP01000020">
    <property type="protein sequence ID" value="MTD36686.1"/>
    <property type="molecule type" value="Genomic_DNA"/>
</dbReference>
<dbReference type="Pfam" id="PF07242">
    <property type="entry name" value="DUF1430"/>
    <property type="match status" value="1"/>
</dbReference>
<feature type="transmembrane region" description="Helical" evidence="1">
    <location>
        <begin position="125"/>
        <end position="148"/>
    </location>
</feature>
<organism evidence="2">
    <name type="scientific">Enterococcus faecium</name>
    <name type="common">Streptococcus faecium</name>
    <dbReference type="NCBI Taxonomy" id="1352"/>
    <lineage>
        <taxon>Bacteria</taxon>
        <taxon>Bacillati</taxon>
        <taxon>Bacillota</taxon>
        <taxon>Bacilli</taxon>
        <taxon>Lactobacillales</taxon>
        <taxon>Enterococcaceae</taxon>
        <taxon>Enterococcus</taxon>
    </lineage>
</organism>
<gene>
    <name evidence="2" type="ORF">GKZ95_12620</name>
</gene>
<feature type="transmembrane region" description="Helical" evidence="1">
    <location>
        <begin position="473"/>
        <end position="493"/>
    </location>
</feature>
<keyword evidence="1" id="KW-0472">Membrane</keyword>
<evidence type="ECO:0000313" key="2">
    <source>
        <dbReference type="EMBL" id="MTD36686.1"/>
    </source>
</evidence>
<dbReference type="AlphaFoldDB" id="A0A6A8NKQ9"/>
<dbReference type="InterPro" id="IPR006541">
    <property type="entry name" value="Bacteriocin_ass"/>
</dbReference>
<feature type="transmembrane region" description="Helical" evidence="1">
    <location>
        <begin position="160"/>
        <end position="181"/>
    </location>
</feature>
<proteinExistence type="predicted"/>